<gene>
    <name evidence="1" type="ORF">M378DRAFT_464941</name>
</gene>
<keyword evidence="2" id="KW-1185">Reference proteome</keyword>
<accession>A0A0C2W653</accession>
<dbReference type="Proteomes" id="UP000054549">
    <property type="component" value="Unassembled WGS sequence"/>
</dbReference>
<dbReference type="OrthoDB" id="3063813at2759"/>
<reference evidence="1 2" key="1">
    <citation type="submission" date="2014-04" db="EMBL/GenBank/DDBJ databases">
        <title>Evolutionary Origins and Diversification of the Mycorrhizal Mutualists.</title>
        <authorList>
            <consortium name="DOE Joint Genome Institute"/>
            <consortium name="Mycorrhizal Genomics Consortium"/>
            <person name="Kohler A."/>
            <person name="Kuo A."/>
            <person name="Nagy L.G."/>
            <person name="Floudas D."/>
            <person name="Copeland A."/>
            <person name="Barry K.W."/>
            <person name="Cichocki N."/>
            <person name="Veneault-Fourrey C."/>
            <person name="LaButti K."/>
            <person name="Lindquist E.A."/>
            <person name="Lipzen A."/>
            <person name="Lundell T."/>
            <person name="Morin E."/>
            <person name="Murat C."/>
            <person name="Riley R."/>
            <person name="Ohm R."/>
            <person name="Sun H."/>
            <person name="Tunlid A."/>
            <person name="Henrissat B."/>
            <person name="Grigoriev I.V."/>
            <person name="Hibbett D.S."/>
            <person name="Martin F."/>
        </authorList>
    </citation>
    <scope>NUCLEOTIDE SEQUENCE [LARGE SCALE GENOMIC DNA]</scope>
    <source>
        <strain evidence="1 2">Koide BX008</strain>
    </source>
</reference>
<protein>
    <submittedName>
        <fullName evidence="1">Uncharacterized protein</fullName>
    </submittedName>
</protein>
<evidence type="ECO:0000313" key="2">
    <source>
        <dbReference type="Proteomes" id="UP000054549"/>
    </source>
</evidence>
<organism evidence="1 2">
    <name type="scientific">Amanita muscaria (strain Koide BX008)</name>
    <dbReference type="NCBI Taxonomy" id="946122"/>
    <lineage>
        <taxon>Eukaryota</taxon>
        <taxon>Fungi</taxon>
        <taxon>Dikarya</taxon>
        <taxon>Basidiomycota</taxon>
        <taxon>Agaricomycotina</taxon>
        <taxon>Agaricomycetes</taxon>
        <taxon>Agaricomycetidae</taxon>
        <taxon>Agaricales</taxon>
        <taxon>Pluteineae</taxon>
        <taxon>Amanitaceae</taxon>
        <taxon>Amanita</taxon>
    </lineage>
</organism>
<sequence length="123" mass="13665">MGRKNCVLEELHITSPLEPSQPTAAGLALQGVNDQRTIALLKYRLGPILTELKRKYKRCCKRASEVFDFFYAPPPEVVVTPVDPVWANGNPQPLVDANTDGTSSTLWMKQGSLRPPQLTEDKC</sequence>
<dbReference type="AlphaFoldDB" id="A0A0C2W653"/>
<dbReference type="EMBL" id="KN818411">
    <property type="protein sequence ID" value="KIL56612.1"/>
    <property type="molecule type" value="Genomic_DNA"/>
</dbReference>
<dbReference type="InParanoid" id="A0A0C2W653"/>
<proteinExistence type="predicted"/>
<name>A0A0C2W653_AMAMK</name>
<evidence type="ECO:0000313" key="1">
    <source>
        <dbReference type="EMBL" id="KIL56612.1"/>
    </source>
</evidence>
<dbReference type="HOGENOM" id="CLU_2014674_0_0_1"/>
<dbReference type="STRING" id="946122.A0A0C2W653"/>